<feature type="binding site" evidence="8">
    <location>
        <position position="12"/>
    </location>
    <ligand>
        <name>tRNA</name>
        <dbReference type="ChEBI" id="CHEBI:17843"/>
    </ligand>
</feature>
<evidence type="ECO:0000256" key="5">
    <source>
        <dbReference type="ARBA" id="ARBA00038063"/>
    </source>
</evidence>
<dbReference type="GO" id="GO:0004045">
    <property type="term" value="F:peptidyl-tRNA hydrolase activity"/>
    <property type="evidence" value="ECO:0007669"/>
    <property type="project" value="UniProtKB-UniRule"/>
</dbReference>
<accession>A0A1Y3XG18</accession>
<dbReference type="EMBL" id="NFIE01000030">
    <property type="protein sequence ID" value="OUN84485.1"/>
    <property type="molecule type" value="Genomic_DNA"/>
</dbReference>
<evidence type="ECO:0000256" key="8">
    <source>
        <dbReference type="HAMAP-Rule" id="MF_00083"/>
    </source>
</evidence>
<evidence type="ECO:0000256" key="2">
    <source>
        <dbReference type="ARBA" id="ARBA00022555"/>
    </source>
</evidence>
<feature type="binding site" evidence="8">
    <location>
        <position position="71"/>
    </location>
    <ligand>
        <name>tRNA</name>
        <dbReference type="ChEBI" id="CHEBI:17843"/>
    </ligand>
</feature>
<organism evidence="11 12">
    <name type="scientific">[Collinsella] massiliensis</name>
    <dbReference type="NCBI Taxonomy" id="1232426"/>
    <lineage>
        <taxon>Bacteria</taxon>
        <taxon>Bacillati</taxon>
        <taxon>Actinomycetota</taxon>
        <taxon>Coriobacteriia</taxon>
        <taxon>Coriobacteriales</taxon>
        <taxon>Coriobacteriaceae</taxon>
        <taxon>Enorma</taxon>
    </lineage>
</organism>
<dbReference type="OrthoDB" id="9800507at2"/>
<dbReference type="InterPro" id="IPR018171">
    <property type="entry name" value="Pept_tRNA_hydro_CS"/>
</dbReference>
<evidence type="ECO:0000256" key="1">
    <source>
        <dbReference type="ARBA" id="ARBA00013260"/>
    </source>
</evidence>
<dbReference type="AlphaFoldDB" id="A0A1Y3XG18"/>
<dbReference type="FunFam" id="3.40.50.1470:FF:000001">
    <property type="entry name" value="Peptidyl-tRNA hydrolase"/>
    <property type="match status" value="1"/>
</dbReference>
<evidence type="ECO:0000256" key="4">
    <source>
        <dbReference type="ARBA" id="ARBA00022884"/>
    </source>
</evidence>
<dbReference type="GO" id="GO:0072344">
    <property type="term" value="P:rescue of stalled ribosome"/>
    <property type="evidence" value="ECO:0007669"/>
    <property type="project" value="UniProtKB-UniRule"/>
</dbReference>
<dbReference type="GO" id="GO:0000049">
    <property type="term" value="F:tRNA binding"/>
    <property type="evidence" value="ECO:0007669"/>
    <property type="project" value="UniProtKB-UniRule"/>
</dbReference>
<evidence type="ECO:0000313" key="12">
    <source>
        <dbReference type="Proteomes" id="UP000195781"/>
    </source>
</evidence>
<comment type="subunit">
    <text evidence="8">Monomer.</text>
</comment>
<dbReference type="PROSITE" id="PS01195">
    <property type="entry name" value="PEPT_TRNA_HYDROL_1"/>
    <property type="match status" value="1"/>
</dbReference>
<feature type="site" description="Stabilizes the basic form of H active site to accept a proton" evidence="8">
    <location>
        <position position="96"/>
    </location>
</feature>
<dbReference type="PANTHER" id="PTHR17224">
    <property type="entry name" value="PEPTIDYL-TRNA HYDROLASE"/>
    <property type="match status" value="1"/>
</dbReference>
<dbReference type="PROSITE" id="PS01196">
    <property type="entry name" value="PEPT_TRNA_HYDROL_2"/>
    <property type="match status" value="1"/>
</dbReference>
<comment type="function">
    <text evidence="8">Catalyzes the release of premature peptidyl moieties from peptidyl-tRNA molecules trapped in stalled 50S ribosomal subunits, and thus maintains levels of free tRNAs and 50S ribosomes.</text>
</comment>
<keyword evidence="3 8" id="KW-0378">Hydrolase</keyword>
<feature type="binding site" evidence="8">
    <location>
        <position position="69"/>
    </location>
    <ligand>
        <name>tRNA</name>
        <dbReference type="ChEBI" id="CHEBI:17843"/>
    </ligand>
</feature>
<dbReference type="HAMAP" id="MF_00083">
    <property type="entry name" value="Pept_tRNA_hydro_bact"/>
    <property type="match status" value="1"/>
</dbReference>
<protein>
    <recommendedName>
        <fullName evidence="7 8">Peptidyl-tRNA hydrolase</fullName>
        <shortName evidence="8">Pth</shortName>
        <ecNumber evidence="1 8">3.1.1.29</ecNumber>
    </recommendedName>
</protein>
<dbReference type="Pfam" id="PF01195">
    <property type="entry name" value="Pept_tRNA_hydro"/>
    <property type="match status" value="1"/>
</dbReference>
<evidence type="ECO:0000256" key="9">
    <source>
        <dbReference type="RuleBase" id="RU000673"/>
    </source>
</evidence>
<dbReference type="EC" id="3.1.1.29" evidence="1 8"/>
<feature type="site" description="Discriminates between blocked and unblocked aminoacyl-tRNA" evidence="8">
    <location>
        <position position="7"/>
    </location>
</feature>
<dbReference type="GO" id="GO:0005737">
    <property type="term" value="C:cytoplasm"/>
    <property type="evidence" value="ECO:0007669"/>
    <property type="project" value="UniProtKB-SubCell"/>
</dbReference>
<dbReference type="GO" id="GO:0006515">
    <property type="term" value="P:protein quality control for misfolded or incompletely synthesized proteins"/>
    <property type="evidence" value="ECO:0007669"/>
    <property type="project" value="UniProtKB-UniRule"/>
</dbReference>
<feature type="binding site" evidence="8">
    <location>
        <position position="117"/>
    </location>
    <ligand>
        <name>tRNA</name>
        <dbReference type="ChEBI" id="CHEBI:17843"/>
    </ligand>
</feature>
<evidence type="ECO:0000256" key="10">
    <source>
        <dbReference type="RuleBase" id="RU004320"/>
    </source>
</evidence>
<dbReference type="NCBIfam" id="TIGR00447">
    <property type="entry name" value="pth"/>
    <property type="match status" value="1"/>
</dbReference>
<keyword evidence="2 8" id="KW-0820">tRNA-binding</keyword>
<evidence type="ECO:0000256" key="7">
    <source>
        <dbReference type="ARBA" id="ARBA00050038"/>
    </source>
</evidence>
<comment type="function">
    <text evidence="8">Hydrolyzes ribosome-free peptidyl-tRNAs (with 1 or more amino acids incorporated), which drop off the ribosome during protein synthesis, or as a result of ribosome stalling.</text>
</comment>
<feature type="active site" description="Proton acceptor" evidence="8">
    <location>
        <position position="17"/>
    </location>
</feature>
<comment type="catalytic activity">
    <reaction evidence="6 8 9">
        <text>an N-acyl-L-alpha-aminoacyl-tRNA + H2O = an N-acyl-L-amino acid + a tRNA + H(+)</text>
        <dbReference type="Rhea" id="RHEA:54448"/>
        <dbReference type="Rhea" id="RHEA-COMP:10123"/>
        <dbReference type="Rhea" id="RHEA-COMP:13883"/>
        <dbReference type="ChEBI" id="CHEBI:15377"/>
        <dbReference type="ChEBI" id="CHEBI:15378"/>
        <dbReference type="ChEBI" id="CHEBI:59874"/>
        <dbReference type="ChEBI" id="CHEBI:78442"/>
        <dbReference type="ChEBI" id="CHEBI:138191"/>
        <dbReference type="EC" id="3.1.1.29"/>
    </reaction>
</comment>
<keyword evidence="8" id="KW-0963">Cytoplasm</keyword>
<reference evidence="12" key="1">
    <citation type="submission" date="2017-04" db="EMBL/GenBank/DDBJ databases">
        <title>Function of individual gut microbiota members based on whole genome sequencing of pure cultures obtained from chicken caecum.</title>
        <authorList>
            <person name="Medvecky M."/>
            <person name="Cejkova D."/>
            <person name="Polansky O."/>
            <person name="Karasova D."/>
            <person name="Kubasova T."/>
            <person name="Cizek A."/>
            <person name="Rychlik I."/>
        </authorList>
    </citation>
    <scope>NUCLEOTIDE SEQUENCE [LARGE SCALE GENOMIC DNA]</scope>
    <source>
        <strain evidence="12">An5</strain>
    </source>
</reference>
<dbReference type="InterPro" id="IPR036416">
    <property type="entry name" value="Pept_tRNA_hydro_sf"/>
</dbReference>
<keyword evidence="12" id="KW-1185">Reference proteome</keyword>
<comment type="caution">
    <text evidence="11">The sequence shown here is derived from an EMBL/GenBank/DDBJ whole genome shotgun (WGS) entry which is preliminary data.</text>
</comment>
<name>A0A1Y3XG18_9ACTN</name>
<dbReference type="InterPro" id="IPR001328">
    <property type="entry name" value="Pept_tRNA_hydro"/>
</dbReference>
<dbReference type="PANTHER" id="PTHR17224:SF1">
    <property type="entry name" value="PEPTIDYL-TRNA HYDROLASE"/>
    <property type="match status" value="1"/>
</dbReference>
<dbReference type="SUPFAM" id="SSF53178">
    <property type="entry name" value="Peptidyl-tRNA hydrolase-like"/>
    <property type="match status" value="1"/>
</dbReference>
<comment type="subcellular location">
    <subcellularLocation>
        <location evidence="8">Cytoplasm</location>
    </subcellularLocation>
</comment>
<gene>
    <name evidence="8" type="primary">pth</name>
    <name evidence="11" type="ORF">B5G02_09645</name>
</gene>
<comment type="similarity">
    <text evidence="5 8 10">Belongs to the PTH family.</text>
</comment>
<dbReference type="Proteomes" id="UP000195781">
    <property type="component" value="Unassembled WGS sequence"/>
</dbReference>
<dbReference type="CDD" id="cd00462">
    <property type="entry name" value="PTH"/>
    <property type="match status" value="1"/>
</dbReference>
<sequence>MVAGLGNPGDEYASTRHNAGFQTVDELARRAGVSYWKNQLGAEVAVTRVRDAEAEGGVREVVLVKPQSFMNTSGGPISKLCREYGVAPEELLVVHDELDIPEGDVRVKVGGGHAGHNGLRSIIDKLCSRDFNRIRFGIGEPPGKMPTADFVLKQLRGKEADAFADTVMRAADACELALTSGVIYARDHVNGAAAQNGKH</sequence>
<keyword evidence="4 8" id="KW-0694">RNA-binding</keyword>
<evidence type="ECO:0000313" key="11">
    <source>
        <dbReference type="EMBL" id="OUN84485.1"/>
    </source>
</evidence>
<dbReference type="Gene3D" id="3.40.50.1470">
    <property type="entry name" value="Peptidyl-tRNA hydrolase"/>
    <property type="match status" value="1"/>
</dbReference>
<proteinExistence type="inferred from homology"/>
<evidence type="ECO:0000256" key="3">
    <source>
        <dbReference type="ARBA" id="ARBA00022801"/>
    </source>
</evidence>
<evidence type="ECO:0000256" key="6">
    <source>
        <dbReference type="ARBA" id="ARBA00048707"/>
    </source>
</evidence>